<keyword evidence="2" id="KW-1185">Reference proteome</keyword>
<protein>
    <submittedName>
        <fullName evidence="1">Uncharacterized protein</fullName>
    </submittedName>
</protein>
<evidence type="ECO:0000313" key="1">
    <source>
        <dbReference type="EMBL" id="GFY29872.1"/>
    </source>
</evidence>
<evidence type="ECO:0000313" key="2">
    <source>
        <dbReference type="Proteomes" id="UP000887159"/>
    </source>
</evidence>
<comment type="caution">
    <text evidence="1">The sequence shown here is derived from an EMBL/GenBank/DDBJ whole genome shotgun (WGS) entry which is preliminary data.</text>
</comment>
<organism evidence="1 2">
    <name type="scientific">Trichonephila clavipes</name>
    <name type="common">Golden silk orbweaver</name>
    <name type="synonym">Nephila clavipes</name>
    <dbReference type="NCBI Taxonomy" id="2585209"/>
    <lineage>
        <taxon>Eukaryota</taxon>
        <taxon>Metazoa</taxon>
        <taxon>Ecdysozoa</taxon>
        <taxon>Arthropoda</taxon>
        <taxon>Chelicerata</taxon>
        <taxon>Arachnida</taxon>
        <taxon>Araneae</taxon>
        <taxon>Araneomorphae</taxon>
        <taxon>Entelegynae</taxon>
        <taxon>Araneoidea</taxon>
        <taxon>Nephilidae</taxon>
        <taxon>Trichonephila</taxon>
    </lineage>
</organism>
<sequence>MPDHKTSPVKQYLVKAFGIQIIGNGGVEDWSPRSPDLTPLDFFLCLGIHPDNGTPESSTVGNEFCDQTVMVRCIYFSKSPSSSALQATSQEKSSLQIACSSIIVLIRLSPSQYGGYDPRLVTESVRIPTTDLVILNHSQVKTHELADPSPNFYTAPMGGRLSLDRLNVHRPPLQGRSSAALGSNS</sequence>
<gene>
    <name evidence="1" type="ORF">TNCV_4071851</name>
</gene>
<name>A0A8X6W7R0_TRICX</name>
<proteinExistence type="predicted"/>
<accession>A0A8X6W7R0</accession>
<reference evidence="1" key="1">
    <citation type="submission" date="2020-08" db="EMBL/GenBank/DDBJ databases">
        <title>Multicomponent nature underlies the extraordinary mechanical properties of spider dragline silk.</title>
        <authorList>
            <person name="Kono N."/>
            <person name="Nakamura H."/>
            <person name="Mori M."/>
            <person name="Yoshida Y."/>
            <person name="Ohtoshi R."/>
            <person name="Malay A.D."/>
            <person name="Moran D.A.P."/>
            <person name="Tomita M."/>
            <person name="Numata K."/>
            <person name="Arakawa K."/>
        </authorList>
    </citation>
    <scope>NUCLEOTIDE SEQUENCE</scope>
</reference>
<dbReference type="AlphaFoldDB" id="A0A8X6W7R0"/>
<dbReference type="EMBL" id="BMAU01021390">
    <property type="protein sequence ID" value="GFY29872.1"/>
    <property type="molecule type" value="Genomic_DNA"/>
</dbReference>
<dbReference type="Proteomes" id="UP000887159">
    <property type="component" value="Unassembled WGS sequence"/>
</dbReference>